<gene>
    <name evidence="2" type="ORF">POL72_37035</name>
</gene>
<organism evidence="2 3">
    <name type="scientific">Sorangium atrum</name>
    <dbReference type="NCBI Taxonomy" id="2995308"/>
    <lineage>
        <taxon>Bacteria</taxon>
        <taxon>Pseudomonadati</taxon>
        <taxon>Myxococcota</taxon>
        <taxon>Polyangia</taxon>
        <taxon>Polyangiales</taxon>
        <taxon>Polyangiaceae</taxon>
        <taxon>Sorangium</taxon>
    </lineage>
</organism>
<dbReference type="Pfam" id="PF14280">
    <property type="entry name" value="DUF4365"/>
    <property type="match status" value="1"/>
</dbReference>
<dbReference type="RefSeq" id="WP_272101534.1">
    <property type="nucleotide sequence ID" value="NZ_JAQNDK010000004.1"/>
</dbReference>
<reference evidence="2 3" key="1">
    <citation type="submission" date="2023-01" db="EMBL/GenBank/DDBJ databases">
        <title>Minimal conservation of predation-associated metabolite biosynthetic gene clusters underscores biosynthetic potential of Myxococcota including descriptions for ten novel species: Archangium lansinium sp. nov., Myxococcus landrumus sp. nov., Nannocystis bai.</title>
        <authorList>
            <person name="Ahearne A."/>
            <person name="Stevens C."/>
            <person name="Dowd S."/>
        </authorList>
    </citation>
    <scope>NUCLEOTIDE SEQUENCE [LARGE SCALE GENOMIC DNA]</scope>
    <source>
        <strain evidence="2 3">WIWO2</strain>
    </source>
</reference>
<name>A0ABT5CC52_9BACT</name>
<accession>A0ABT5CC52</accession>
<keyword evidence="3" id="KW-1185">Reference proteome</keyword>
<evidence type="ECO:0000313" key="3">
    <source>
        <dbReference type="Proteomes" id="UP001217485"/>
    </source>
</evidence>
<evidence type="ECO:0000313" key="2">
    <source>
        <dbReference type="EMBL" id="MDC0683395.1"/>
    </source>
</evidence>
<proteinExistence type="predicted"/>
<feature type="domain" description="DUF4365" evidence="1">
    <location>
        <begin position="10"/>
        <end position="144"/>
    </location>
</feature>
<dbReference type="Proteomes" id="UP001217485">
    <property type="component" value="Unassembled WGS sequence"/>
</dbReference>
<comment type="caution">
    <text evidence="2">The sequence shown here is derived from an EMBL/GenBank/DDBJ whole genome shotgun (WGS) entry which is preliminary data.</text>
</comment>
<dbReference type="EMBL" id="JAQNDK010000004">
    <property type="protein sequence ID" value="MDC0683395.1"/>
    <property type="molecule type" value="Genomic_DNA"/>
</dbReference>
<sequence>MKVDERHLTERSGVSEVQLRVTTQLNWLFREQPISDFGIDAQIEVVREGQATGRLLAAQIKSGPSYFAEPTDDGYVYRGDTEHLEYWLNHSLPVIVIIWNSQTGECLWKQIEEKAVERTPKGWKTTVPRTQSLGRCSMDALDQAAGALTMRLKQLHDRTEVCKKRYWDIPKGERIRVGLRPEAPALGYWGEHVIKLAEEALAKALRAVYPINCDSMYAHVMWGGSRTFADGGEVLAAIEPMIADLEKRLREPHPEREQ</sequence>
<evidence type="ECO:0000259" key="1">
    <source>
        <dbReference type="Pfam" id="PF14280"/>
    </source>
</evidence>
<dbReference type="InterPro" id="IPR025375">
    <property type="entry name" value="DUF4365"/>
</dbReference>
<protein>
    <submittedName>
        <fullName evidence="2">DUF4365 domain-containing protein</fullName>
    </submittedName>
</protein>